<dbReference type="Gene3D" id="3.40.640.10">
    <property type="entry name" value="Type I PLP-dependent aspartate aminotransferase-like (Major domain)"/>
    <property type="match status" value="1"/>
</dbReference>
<dbReference type="InterPro" id="IPR015421">
    <property type="entry name" value="PyrdxlP-dep_Trfase_major"/>
</dbReference>
<dbReference type="CDD" id="cd00609">
    <property type="entry name" value="AAT_like"/>
    <property type="match status" value="1"/>
</dbReference>
<dbReference type="Proteomes" id="UP000306544">
    <property type="component" value="Unassembled WGS sequence"/>
</dbReference>
<keyword evidence="7" id="KW-0808">Transferase</keyword>
<sequence>MSDAQNPLEVLGLEQLRRRRSMKWRTFGDDVLPLWVAEMDTPLAAPVAEALQEMIELGDTGYPHTGPYVEAFLQFAQQRWGWAPRSSQVRPVRDVMTGVAEALKLVGELWDTVIVSSPVYPPFFTYPVSAGRRVVEAPLGPDGRLDFDMLEESFNLRTTGGQATYLLSNPHNPTGAVHTKQELQRLAQLAADYGVRVVADEIHAPLVYSEATFTPYLSVDPHGYSVMSASKAWNLAGLKAGLLIAGSEAASELADLAPEASLGASHAGVVAQTAAYAQGQDWLDAVIAGLEENRSLLMRLLSESAPEVTVTVPESTYLAWLDFSAYGFDDEPEGGTESPLQGPAKHLLTEAGVALSPGHAFGTGGQRHARLNFATNRAVLTEAVQRLGAALSR</sequence>
<comment type="similarity">
    <text evidence="5">Belongs to the class-II pyridoxal-phosphate-dependent aminotransferase family. MalY/PatB cystathionine beta-lyase subfamily.</text>
</comment>
<name>A0A5R9A6I2_9MICC</name>
<evidence type="ECO:0000256" key="1">
    <source>
        <dbReference type="ARBA" id="ARBA00001933"/>
    </source>
</evidence>
<evidence type="ECO:0000256" key="3">
    <source>
        <dbReference type="ARBA" id="ARBA00022898"/>
    </source>
</evidence>
<keyword evidence="7" id="KW-0032">Aminotransferase</keyword>
<reference evidence="7 8" key="1">
    <citation type="submission" date="2019-05" db="EMBL/GenBank/DDBJ databases">
        <title>Nesterenkonia sp. GY239, isolated from the Southern Atlantic Ocean.</title>
        <authorList>
            <person name="Zhang G."/>
        </authorList>
    </citation>
    <scope>NUCLEOTIDE SEQUENCE [LARGE SCALE GENOMIC DNA]</scope>
    <source>
        <strain evidence="7 8">GY239</strain>
    </source>
</reference>
<dbReference type="Gene3D" id="3.90.1150.10">
    <property type="entry name" value="Aspartate Aminotransferase, domain 1"/>
    <property type="match status" value="1"/>
</dbReference>
<keyword evidence="8" id="KW-1185">Reference proteome</keyword>
<dbReference type="AlphaFoldDB" id="A0A5R9A6I2"/>
<dbReference type="InterPro" id="IPR051798">
    <property type="entry name" value="Class-II_PLP-Dep_Aminotrans"/>
</dbReference>
<dbReference type="InterPro" id="IPR015422">
    <property type="entry name" value="PyrdxlP-dep_Trfase_small"/>
</dbReference>
<dbReference type="GO" id="GO:0030170">
    <property type="term" value="F:pyridoxal phosphate binding"/>
    <property type="evidence" value="ECO:0007669"/>
    <property type="project" value="InterPro"/>
</dbReference>
<dbReference type="PANTHER" id="PTHR43525">
    <property type="entry name" value="PROTEIN MALY"/>
    <property type="match status" value="1"/>
</dbReference>
<evidence type="ECO:0000259" key="6">
    <source>
        <dbReference type="Pfam" id="PF00155"/>
    </source>
</evidence>
<organism evidence="7 8">
    <name type="scientific">Nesterenkonia sphaerica</name>
    <dbReference type="NCBI Taxonomy" id="1804988"/>
    <lineage>
        <taxon>Bacteria</taxon>
        <taxon>Bacillati</taxon>
        <taxon>Actinomycetota</taxon>
        <taxon>Actinomycetes</taxon>
        <taxon>Micrococcales</taxon>
        <taxon>Micrococcaceae</taxon>
        <taxon>Nesterenkonia</taxon>
    </lineage>
</organism>
<dbReference type="InterPro" id="IPR015424">
    <property type="entry name" value="PyrdxlP-dep_Trfase"/>
</dbReference>
<keyword evidence="4" id="KW-0456">Lyase</keyword>
<dbReference type="PANTHER" id="PTHR43525:SF2">
    <property type="entry name" value="CYSTATHIONINE BETA-LYASE-RELATED"/>
    <property type="match status" value="1"/>
</dbReference>
<accession>A0A5R9A6I2</accession>
<evidence type="ECO:0000313" key="8">
    <source>
        <dbReference type="Proteomes" id="UP000306544"/>
    </source>
</evidence>
<dbReference type="GO" id="GO:0047804">
    <property type="term" value="F:cysteine-S-conjugate beta-lyase activity"/>
    <property type="evidence" value="ECO:0007669"/>
    <property type="project" value="UniProtKB-EC"/>
</dbReference>
<protein>
    <recommendedName>
        <fullName evidence="2">cysteine-S-conjugate beta-lyase</fullName>
        <ecNumber evidence="2">4.4.1.13</ecNumber>
    </recommendedName>
</protein>
<dbReference type="RefSeq" id="WP_138170574.1">
    <property type="nucleotide sequence ID" value="NZ_VAWA01000011.1"/>
</dbReference>
<dbReference type="Pfam" id="PF00155">
    <property type="entry name" value="Aminotran_1_2"/>
    <property type="match status" value="1"/>
</dbReference>
<comment type="caution">
    <text evidence="7">The sequence shown here is derived from an EMBL/GenBank/DDBJ whole genome shotgun (WGS) entry which is preliminary data.</text>
</comment>
<proteinExistence type="inferred from homology"/>
<dbReference type="InterPro" id="IPR004839">
    <property type="entry name" value="Aminotransferase_I/II_large"/>
</dbReference>
<dbReference type="GO" id="GO:0008483">
    <property type="term" value="F:transaminase activity"/>
    <property type="evidence" value="ECO:0007669"/>
    <property type="project" value="UniProtKB-KW"/>
</dbReference>
<dbReference type="EC" id="4.4.1.13" evidence="2"/>
<feature type="domain" description="Aminotransferase class I/classII large" evidence="6">
    <location>
        <begin position="46"/>
        <end position="387"/>
    </location>
</feature>
<evidence type="ECO:0000256" key="4">
    <source>
        <dbReference type="ARBA" id="ARBA00023239"/>
    </source>
</evidence>
<gene>
    <name evidence="7" type="ORF">FEF27_09235</name>
</gene>
<dbReference type="OrthoDB" id="3224382at2"/>
<dbReference type="SUPFAM" id="SSF53383">
    <property type="entry name" value="PLP-dependent transferases"/>
    <property type="match status" value="1"/>
</dbReference>
<dbReference type="EMBL" id="VAWA01000011">
    <property type="protein sequence ID" value="TLP74329.1"/>
    <property type="molecule type" value="Genomic_DNA"/>
</dbReference>
<evidence type="ECO:0000256" key="5">
    <source>
        <dbReference type="ARBA" id="ARBA00037974"/>
    </source>
</evidence>
<evidence type="ECO:0000256" key="2">
    <source>
        <dbReference type="ARBA" id="ARBA00012224"/>
    </source>
</evidence>
<evidence type="ECO:0000313" key="7">
    <source>
        <dbReference type="EMBL" id="TLP74329.1"/>
    </source>
</evidence>
<keyword evidence="3" id="KW-0663">Pyridoxal phosphate</keyword>
<comment type="cofactor">
    <cofactor evidence="1">
        <name>pyridoxal 5'-phosphate</name>
        <dbReference type="ChEBI" id="CHEBI:597326"/>
    </cofactor>
</comment>